<dbReference type="EMBL" id="CAJVCH010329236">
    <property type="protein sequence ID" value="CAG7786918.1"/>
    <property type="molecule type" value="Genomic_DNA"/>
</dbReference>
<comment type="caution">
    <text evidence="2">The sequence shown here is derived from an EMBL/GenBank/DDBJ whole genome shotgun (WGS) entry which is preliminary data.</text>
</comment>
<evidence type="ECO:0000313" key="2">
    <source>
        <dbReference type="EMBL" id="CAG7786918.1"/>
    </source>
</evidence>
<dbReference type="GO" id="GO:0015031">
    <property type="term" value="P:protein transport"/>
    <property type="evidence" value="ECO:0007669"/>
    <property type="project" value="TreeGrafter"/>
</dbReference>
<protein>
    <recommendedName>
        <fullName evidence="1">Arrestin-like N-terminal domain-containing protein</fullName>
    </recommendedName>
</protein>
<gene>
    <name evidence="2" type="ORF">AFUS01_LOCUS25464</name>
</gene>
<dbReference type="InterPro" id="IPR050357">
    <property type="entry name" value="Arrestin_domain-protein"/>
</dbReference>
<keyword evidence="3" id="KW-1185">Reference proteome</keyword>
<reference evidence="2" key="1">
    <citation type="submission" date="2021-06" db="EMBL/GenBank/DDBJ databases">
        <authorList>
            <person name="Hodson N. C."/>
            <person name="Mongue J. A."/>
            <person name="Jaron S. K."/>
        </authorList>
    </citation>
    <scope>NUCLEOTIDE SEQUENCE</scope>
</reference>
<dbReference type="GO" id="GO:0005737">
    <property type="term" value="C:cytoplasm"/>
    <property type="evidence" value="ECO:0007669"/>
    <property type="project" value="TreeGrafter"/>
</dbReference>
<feature type="non-terminal residue" evidence="2">
    <location>
        <position position="220"/>
    </location>
</feature>
<accession>A0A8J2L3B6</accession>
<evidence type="ECO:0000259" key="1">
    <source>
        <dbReference type="Pfam" id="PF00339"/>
    </source>
</evidence>
<dbReference type="OrthoDB" id="7789592at2759"/>
<dbReference type="PANTHER" id="PTHR11188:SF176">
    <property type="entry name" value="ARRESTIN DOMAIN-CONTAINING PROTEIN 1"/>
    <property type="match status" value="1"/>
</dbReference>
<dbReference type="AlphaFoldDB" id="A0A8J2L3B6"/>
<feature type="domain" description="Arrestin-like N-terminal" evidence="1">
    <location>
        <begin position="6"/>
        <end position="123"/>
    </location>
</feature>
<organism evidence="2 3">
    <name type="scientific">Allacma fusca</name>
    <dbReference type="NCBI Taxonomy" id="39272"/>
    <lineage>
        <taxon>Eukaryota</taxon>
        <taxon>Metazoa</taxon>
        <taxon>Ecdysozoa</taxon>
        <taxon>Arthropoda</taxon>
        <taxon>Hexapoda</taxon>
        <taxon>Collembola</taxon>
        <taxon>Symphypleona</taxon>
        <taxon>Sminthuridae</taxon>
        <taxon>Allacma</taxon>
    </lineage>
</organism>
<evidence type="ECO:0000313" key="3">
    <source>
        <dbReference type="Proteomes" id="UP000708208"/>
    </source>
</evidence>
<dbReference type="InterPro" id="IPR011021">
    <property type="entry name" value="Arrestin-like_N"/>
</dbReference>
<dbReference type="Proteomes" id="UP000708208">
    <property type="component" value="Unassembled WGS sequence"/>
</dbReference>
<proteinExistence type="predicted"/>
<name>A0A8J2L3B6_9HEXA</name>
<dbReference type="PANTHER" id="PTHR11188">
    <property type="entry name" value="ARRESTIN DOMAIN CONTAINING PROTEIN"/>
    <property type="match status" value="1"/>
</dbReference>
<sequence>MSRKTDNGLQLKINGECIVGYSEKEWTKGIDGEYRNKTVNHSSTEKYLYKILNIFGNDGANAEMLPGRYEYPFRVTLPYGIPSSFKGKHGQVVYEITAVLPRSWAFDCQTSTKFHVLGMLDLNSVPFAHQQSIQQKRKRIKSFCSWRRELSFTLVLQRCGVTIGECVPILLEIKNRTKYPAKGIFTIVQETTFYADHNQRSVQNIICAVEGPNVLPGDVI</sequence>
<dbReference type="Pfam" id="PF00339">
    <property type="entry name" value="Arrestin_N"/>
    <property type="match status" value="1"/>
</dbReference>